<reference evidence="1" key="1">
    <citation type="journal article" date="2015" name="ISME J.">
        <title>Draft Genome Sequence of Streptomyces incarnatus NRRL8089, which Produces the Nucleoside Antibiotic Sinefungin.</title>
        <authorList>
            <person name="Oshima K."/>
            <person name="Hattori M."/>
            <person name="Shimizu H."/>
            <person name="Fukuda K."/>
            <person name="Nemoto M."/>
            <person name="Inagaki K."/>
            <person name="Tamura T."/>
        </authorList>
    </citation>
    <scope>NUCLEOTIDE SEQUENCE</scope>
    <source>
        <strain evidence="1">FACHB-1277</strain>
    </source>
</reference>
<dbReference type="Proteomes" id="UP000631421">
    <property type="component" value="Unassembled WGS sequence"/>
</dbReference>
<evidence type="ECO:0000313" key="1">
    <source>
        <dbReference type="EMBL" id="MBD2150445.1"/>
    </source>
</evidence>
<accession>A0A926UUS6</accession>
<gene>
    <name evidence="1" type="ORF">H6F44_09985</name>
</gene>
<keyword evidence="2" id="KW-1185">Reference proteome</keyword>
<comment type="caution">
    <text evidence="1">The sequence shown here is derived from an EMBL/GenBank/DDBJ whole genome shotgun (WGS) entry which is preliminary data.</text>
</comment>
<dbReference type="AlphaFoldDB" id="A0A926UUS6"/>
<proteinExistence type="predicted"/>
<evidence type="ECO:0000313" key="2">
    <source>
        <dbReference type="Proteomes" id="UP000631421"/>
    </source>
</evidence>
<sequence length="593" mass="64722">MTQLSVMDLAKQGDPQAIAALINRSLASKGIHATAELAGSCLRISLYASQIPNPKAVITIIQRGMLILQVEKIKRLKILTYRSDNNYLAWQQEIELERPNQSRNDFQGETLQSMENNAENRTSSDADIIASELSEPALLSQKMPSSNINLANTSKGVILVQSLSQIQQNLQEYQDVIVRFTDEQVGTVRCLTTLTELIQVISKPSFLFAAVASNPNLRSLLDAIAESSHTDEHGDQVIQNLSILQPGQQWQKAKVRLVTKIFLEPAQTADGGDRATNRQQDRHQGITLDLAEEITNAISENAPEPPSKALLVDAVEAEPIQDVSQDLLEQLSKQLSEKLSEEAIAELLNESVINEPVINKPVINEPVINEPVINEPVINDSLIDETEIVTPDPSADVTELEVSIDSNITAEALFDDFVISSTTAKDLPHKQQEQPSSQSVVNELISPDVLIPSEMPEASGFDLFDGFGSSNSESNIAPKIAMQAEENLSLGDLIDDFDSDSAIKTRQINDDTLTFNTDDDLFNNFGAKSGDKSVDSSHISNVTDSSPNLEVNTIEGLISSIDSITLPKPASKPRSPSFVTLADFSEDLESVGF</sequence>
<reference evidence="1" key="2">
    <citation type="submission" date="2020-08" db="EMBL/GenBank/DDBJ databases">
        <authorList>
            <person name="Chen M."/>
            <person name="Teng W."/>
            <person name="Zhao L."/>
            <person name="Hu C."/>
            <person name="Zhou Y."/>
            <person name="Han B."/>
            <person name="Song L."/>
            <person name="Shu W."/>
        </authorList>
    </citation>
    <scope>NUCLEOTIDE SEQUENCE</scope>
    <source>
        <strain evidence="1">FACHB-1277</strain>
    </source>
</reference>
<organism evidence="1 2">
    <name type="scientific">Pseudanabaena cinerea FACHB-1277</name>
    <dbReference type="NCBI Taxonomy" id="2949581"/>
    <lineage>
        <taxon>Bacteria</taxon>
        <taxon>Bacillati</taxon>
        <taxon>Cyanobacteriota</taxon>
        <taxon>Cyanophyceae</taxon>
        <taxon>Pseudanabaenales</taxon>
        <taxon>Pseudanabaenaceae</taxon>
        <taxon>Pseudanabaena</taxon>
        <taxon>Pseudanabaena cinerea</taxon>
    </lineage>
</organism>
<name>A0A926UUS6_9CYAN</name>
<dbReference type="RefSeq" id="WP_190350810.1">
    <property type="nucleotide sequence ID" value="NZ_JACJPY010000026.1"/>
</dbReference>
<protein>
    <submittedName>
        <fullName evidence="1">Uncharacterized protein</fullName>
    </submittedName>
</protein>
<dbReference type="EMBL" id="JACJPY010000026">
    <property type="protein sequence ID" value="MBD2150445.1"/>
    <property type="molecule type" value="Genomic_DNA"/>
</dbReference>